<proteinExistence type="predicted"/>
<evidence type="ECO:0008006" key="3">
    <source>
        <dbReference type="Google" id="ProtNLM"/>
    </source>
</evidence>
<protein>
    <recommendedName>
        <fullName evidence="3">SF3 helicase domain-containing protein</fullName>
    </recommendedName>
</protein>
<dbReference type="STRING" id="926559.JoomaDRAFT_1089"/>
<organism evidence="1 2">
    <name type="scientific">Galbibacter orientalis DSM 19592</name>
    <dbReference type="NCBI Taxonomy" id="926559"/>
    <lineage>
        <taxon>Bacteria</taxon>
        <taxon>Pseudomonadati</taxon>
        <taxon>Bacteroidota</taxon>
        <taxon>Flavobacteriia</taxon>
        <taxon>Flavobacteriales</taxon>
        <taxon>Flavobacteriaceae</taxon>
        <taxon>Galbibacter</taxon>
    </lineage>
</organism>
<evidence type="ECO:0000313" key="2">
    <source>
        <dbReference type="Proteomes" id="UP000004690"/>
    </source>
</evidence>
<reference evidence="1 2" key="1">
    <citation type="submission" date="2012-02" db="EMBL/GenBank/DDBJ databases">
        <title>Improved High-Quality Draft genome of Joostella marina DSM 19592.</title>
        <authorList>
            <consortium name="US DOE Joint Genome Institute (JGI-PGF)"/>
            <person name="Lucas S."/>
            <person name="Copeland A."/>
            <person name="Lapidus A."/>
            <person name="Bruce D."/>
            <person name="Goodwin L."/>
            <person name="Pitluck S."/>
            <person name="Peters L."/>
            <person name="Chertkov O."/>
            <person name="Ovchinnikova G."/>
            <person name="Kyrpides N."/>
            <person name="Mavromatis K."/>
            <person name="Detter J.C."/>
            <person name="Han C."/>
            <person name="Land M."/>
            <person name="Hauser L."/>
            <person name="Markowitz V."/>
            <person name="Cheng J.-F."/>
            <person name="Hugenholtz P."/>
            <person name="Woyke T."/>
            <person name="Wu D."/>
            <person name="Tindall B."/>
            <person name="Brambilla E."/>
            <person name="Klenk H.-P."/>
            <person name="Eisen J.A."/>
        </authorList>
    </citation>
    <scope>NUCLEOTIDE SEQUENCE [LARGE SCALE GENOMIC DNA]</scope>
    <source>
        <strain evidence="1 2">DSM 19592</strain>
    </source>
</reference>
<name>I3C3B6_9FLAO</name>
<dbReference type="RefSeq" id="WP_008611227.1">
    <property type="nucleotide sequence ID" value="NZ_JH651379.1"/>
</dbReference>
<dbReference type="EMBL" id="JH651379">
    <property type="protein sequence ID" value="EIJ38109.1"/>
    <property type="molecule type" value="Genomic_DNA"/>
</dbReference>
<dbReference type="eggNOG" id="COG3378">
    <property type="taxonomic scope" value="Bacteria"/>
</dbReference>
<dbReference type="AlphaFoldDB" id="I3C3B6"/>
<gene>
    <name evidence="1" type="ORF">JoomaDRAFT_1089</name>
</gene>
<accession>I3C3B6</accession>
<sequence>MRKEQITIEENIFWDNNKGKIEINSSKLVDFLSAHGFAKAMTSETDYLFVRVENNLMNEVKEFHISNFIQEFLKKNHLTQVYEVFVKGISSYITRSRLELLKTIPYENDRDNENSTAFYFNNCFTKVYKFGIKEYTYEELDKKVWQNRILQRSFYAPKEGEVGDFERFIHIICKNEEDRIQSFKSILGYLLHRHQDLSCAKAIIFMDENISGDSTANGGTGKGIIGQALSHCREVETMDGKNIKTKSWFKYQRVTRTTDIIFYDDVPQDFNLEELYSIITNGMQIEKKHKDEIFIPPHETPKILIASNYTVRGTGGSTDRRRRFEFEIANYYSDKLTPMDEFGRLFFEQWDEDEWNKFYYFMMECAQVFLDKGLIPVKSINLEKNKLINETSKEFYEFMKLNFQPNRIYNKRDFQAKFVKEYPSYQDLSPHSFSKSLSTWAEHNNLDFKTKSSGGNYLFTMNNKKD</sequence>
<keyword evidence="2" id="KW-1185">Reference proteome</keyword>
<dbReference type="Proteomes" id="UP000004690">
    <property type="component" value="Unassembled WGS sequence"/>
</dbReference>
<evidence type="ECO:0000313" key="1">
    <source>
        <dbReference type="EMBL" id="EIJ38109.1"/>
    </source>
</evidence>
<dbReference type="HOGENOM" id="CLU_586336_0_0_10"/>
<dbReference type="OrthoDB" id="840343at2"/>